<protein>
    <submittedName>
        <fullName evidence="1">Uncharacterized protein</fullName>
    </submittedName>
</protein>
<comment type="caution">
    <text evidence="1">The sequence shown here is derived from an EMBL/GenBank/DDBJ whole genome shotgun (WGS) entry which is preliminary data.</text>
</comment>
<sequence length="162" mass="17023">MDPVVTETGKALVTLAGTEVWPAAKDAVTGWWRQHLPGQAAGIAGDLDQLRTEVAGTGDDRPARDALAGEWQSRLRRLLAADPALAVALRHLLTGRLAPLLDTVGDTTTVTQTATVTGNNNTTVQAGRDVTTSSTRVVNAAGAIIGAIGDHNNHTNHFHRPQ</sequence>
<reference evidence="1 2" key="1">
    <citation type="submission" date="2019-10" db="EMBL/GenBank/DDBJ databases">
        <title>Nocardia macrotermitis sp. nov. and Nocardia aurantia sp. nov., isolated from the gut of fungus growing-termite Macrotermes natalensis.</title>
        <authorList>
            <person name="Benndorf R."/>
            <person name="Schwitalla J."/>
            <person name="Martin K."/>
            <person name="De Beer W."/>
            <person name="Kaster A.-K."/>
            <person name="Vollmers J."/>
            <person name="Poulsen M."/>
            <person name="Beemelmanns C."/>
        </authorList>
    </citation>
    <scope>NUCLEOTIDE SEQUENCE [LARGE SCALE GENOMIC DNA]</scope>
    <source>
        <strain evidence="1 2">RB56</strain>
    </source>
</reference>
<name>A0A7K0DYU9_9NOCA</name>
<gene>
    <name evidence="1" type="ORF">NRB56_63000</name>
</gene>
<evidence type="ECO:0000313" key="2">
    <source>
        <dbReference type="Proteomes" id="UP000431401"/>
    </source>
</evidence>
<dbReference type="Proteomes" id="UP000431401">
    <property type="component" value="Unassembled WGS sequence"/>
</dbReference>
<accession>A0A7K0DYU9</accession>
<evidence type="ECO:0000313" key="1">
    <source>
        <dbReference type="EMBL" id="MQY30697.1"/>
    </source>
</evidence>
<dbReference type="AlphaFoldDB" id="A0A7K0DYU9"/>
<keyword evidence="2" id="KW-1185">Reference proteome</keyword>
<organism evidence="1 2">
    <name type="scientific">Nocardia aurantia</name>
    <dbReference type="NCBI Taxonomy" id="2585199"/>
    <lineage>
        <taxon>Bacteria</taxon>
        <taxon>Bacillati</taxon>
        <taxon>Actinomycetota</taxon>
        <taxon>Actinomycetes</taxon>
        <taxon>Mycobacteriales</taxon>
        <taxon>Nocardiaceae</taxon>
        <taxon>Nocardia</taxon>
    </lineage>
</organism>
<proteinExistence type="predicted"/>
<dbReference type="EMBL" id="WEGI01000014">
    <property type="protein sequence ID" value="MQY30697.1"/>
    <property type="molecule type" value="Genomic_DNA"/>
</dbReference>